<comment type="caution">
    <text evidence="1">The sequence shown here is derived from an EMBL/GenBank/DDBJ whole genome shotgun (WGS) entry which is preliminary data.</text>
</comment>
<organism evidence="1 2">
    <name type="scientific">Lysinibacillus xylanilyticus</name>
    <dbReference type="NCBI Taxonomy" id="582475"/>
    <lineage>
        <taxon>Bacteria</taxon>
        <taxon>Bacillati</taxon>
        <taxon>Bacillota</taxon>
        <taxon>Bacilli</taxon>
        <taxon>Bacillales</taxon>
        <taxon>Bacillaceae</taxon>
        <taxon>Lysinibacillus</taxon>
    </lineage>
</organism>
<evidence type="ECO:0000313" key="1">
    <source>
        <dbReference type="EMBL" id="MEX3745436.1"/>
    </source>
</evidence>
<accession>A0ABV3VX07</accession>
<evidence type="ECO:0008006" key="3">
    <source>
        <dbReference type="Google" id="ProtNLM"/>
    </source>
</evidence>
<reference evidence="1 2" key="1">
    <citation type="submission" date="2024-07" db="EMBL/GenBank/DDBJ databases">
        <title>Characterization of a bacterium isolated from hydrolysated instant sea cucumber by whole-genome sequencing and metabolomics.</title>
        <authorList>
            <person name="Luo X."/>
            <person name="Zhang Z."/>
            <person name="Zheng Z."/>
            <person name="Zhang W."/>
            <person name="Ming T."/>
            <person name="Jiao L."/>
            <person name="Su X."/>
            <person name="Kong F."/>
            <person name="Xu J."/>
        </authorList>
    </citation>
    <scope>NUCLEOTIDE SEQUENCE [LARGE SCALE GENOMIC DNA]</scope>
    <source>
        <strain evidence="1 2">XL-2024</strain>
    </source>
</reference>
<proteinExistence type="predicted"/>
<dbReference type="EMBL" id="JBFRHK010000005">
    <property type="protein sequence ID" value="MEX3745436.1"/>
    <property type="molecule type" value="Genomic_DNA"/>
</dbReference>
<evidence type="ECO:0000313" key="2">
    <source>
        <dbReference type="Proteomes" id="UP001558534"/>
    </source>
</evidence>
<protein>
    <recommendedName>
        <fullName evidence="3">PepSY domain-containing protein</fullName>
    </recommendedName>
</protein>
<name>A0ABV3VX07_9BACI</name>
<keyword evidence="2" id="KW-1185">Reference proteome</keyword>
<dbReference type="Proteomes" id="UP001558534">
    <property type="component" value="Unassembled WGS sequence"/>
</dbReference>
<gene>
    <name evidence="1" type="ORF">AB1300_09830</name>
</gene>
<sequence>MTADEAEKIAKENFNITTINSVELRHLSDEELDDIPYEEAKDLTPVYFIIKGIDKNQEEIIVFVNSNEKRFNYINH</sequence>
<dbReference type="RefSeq" id="WP_368636320.1">
    <property type="nucleotide sequence ID" value="NZ_JBFRHK010000005.1"/>
</dbReference>